<dbReference type="InterPro" id="IPR039420">
    <property type="entry name" value="WalR-like"/>
</dbReference>
<dbReference type="GO" id="GO:0006355">
    <property type="term" value="P:regulation of DNA-templated transcription"/>
    <property type="evidence" value="ECO:0007669"/>
    <property type="project" value="InterPro"/>
</dbReference>
<dbReference type="Gene3D" id="3.40.50.2300">
    <property type="match status" value="1"/>
</dbReference>
<dbReference type="InterPro" id="IPR011006">
    <property type="entry name" value="CheY-like_superfamily"/>
</dbReference>
<sequence>MLRVLVVDDQPLVRVGLIALVRNAPAMKVAGQAASGEECVQVSGTAEPDVIVMAARMPGMGGIAAAERVQAADHRPAVLLLTEVDSCADAQAALLAGASGLLPRDTPPERLLAAVRAVADGEVVLSPALARRLVERAGPVAGVTPAFACLTAREHEVLRLTGQGLSNRVMAGRLGVSEATVKTHLNRLMAKLELSSRAEVVVLAYESGLVVPAYRAGWSERVPPKLRRSTAVG</sequence>
<dbReference type="PANTHER" id="PTHR43214:SF24">
    <property type="entry name" value="TRANSCRIPTIONAL REGULATORY PROTEIN NARL-RELATED"/>
    <property type="match status" value="1"/>
</dbReference>
<feature type="domain" description="Response regulatory" evidence="7">
    <location>
        <begin position="3"/>
        <end position="119"/>
    </location>
</feature>
<keyword evidence="2" id="KW-0805">Transcription regulation</keyword>
<evidence type="ECO:0000313" key="9">
    <source>
        <dbReference type="Proteomes" id="UP000295258"/>
    </source>
</evidence>
<dbReference type="SMART" id="SM00421">
    <property type="entry name" value="HTH_LUXR"/>
    <property type="match status" value="1"/>
</dbReference>
<dbReference type="PANTHER" id="PTHR43214">
    <property type="entry name" value="TWO-COMPONENT RESPONSE REGULATOR"/>
    <property type="match status" value="1"/>
</dbReference>
<dbReference type="CDD" id="cd17535">
    <property type="entry name" value="REC_NarL-like"/>
    <property type="match status" value="1"/>
</dbReference>
<evidence type="ECO:0000256" key="3">
    <source>
        <dbReference type="ARBA" id="ARBA00023125"/>
    </source>
</evidence>
<keyword evidence="1" id="KW-0597">Phosphoprotein</keyword>
<accession>A0A4R4UQM6</accession>
<evidence type="ECO:0000256" key="4">
    <source>
        <dbReference type="ARBA" id="ARBA00023163"/>
    </source>
</evidence>
<dbReference type="PRINTS" id="PR00038">
    <property type="entry name" value="HTHLUXR"/>
</dbReference>
<dbReference type="InterPro" id="IPR001789">
    <property type="entry name" value="Sig_transdc_resp-reg_receiver"/>
</dbReference>
<name>A0A4R4UQM6_9ACTN</name>
<dbReference type="PROSITE" id="PS50043">
    <property type="entry name" value="HTH_LUXR_2"/>
    <property type="match status" value="1"/>
</dbReference>
<dbReference type="AlphaFoldDB" id="A0A4R4UQM6"/>
<organism evidence="8 9">
    <name type="scientific">Nonomuraea deserti</name>
    <dbReference type="NCBI Taxonomy" id="1848322"/>
    <lineage>
        <taxon>Bacteria</taxon>
        <taxon>Bacillati</taxon>
        <taxon>Actinomycetota</taxon>
        <taxon>Actinomycetes</taxon>
        <taxon>Streptosporangiales</taxon>
        <taxon>Streptosporangiaceae</taxon>
        <taxon>Nonomuraea</taxon>
    </lineage>
</organism>
<keyword evidence="4" id="KW-0804">Transcription</keyword>
<evidence type="ECO:0000256" key="1">
    <source>
        <dbReference type="ARBA" id="ARBA00022553"/>
    </source>
</evidence>
<evidence type="ECO:0000259" key="6">
    <source>
        <dbReference type="PROSITE" id="PS50043"/>
    </source>
</evidence>
<keyword evidence="9" id="KW-1185">Reference proteome</keyword>
<evidence type="ECO:0000259" key="7">
    <source>
        <dbReference type="PROSITE" id="PS50110"/>
    </source>
</evidence>
<evidence type="ECO:0000313" key="8">
    <source>
        <dbReference type="EMBL" id="TDC90803.1"/>
    </source>
</evidence>
<gene>
    <name evidence="8" type="ORF">E1292_43225</name>
</gene>
<dbReference type="SUPFAM" id="SSF46894">
    <property type="entry name" value="C-terminal effector domain of the bipartite response regulators"/>
    <property type="match status" value="1"/>
</dbReference>
<dbReference type="GO" id="GO:0003677">
    <property type="term" value="F:DNA binding"/>
    <property type="evidence" value="ECO:0007669"/>
    <property type="project" value="UniProtKB-KW"/>
</dbReference>
<feature type="domain" description="HTH luxR-type" evidence="6">
    <location>
        <begin position="143"/>
        <end position="208"/>
    </location>
</feature>
<reference evidence="8 9" key="1">
    <citation type="submission" date="2019-03" db="EMBL/GenBank/DDBJ databases">
        <title>Draft genome sequences of novel Actinobacteria.</title>
        <authorList>
            <person name="Sahin N."/>
            <person name="Ay H."/>
            <person name="Saygin H."/>
        </authorList>
    </citation>
    <scope>NUCLEOTIDE SEQUENCE [LARGE SCALE GENOMIC DNA]</scope>
    <source>
        <strain evidence="8 9">KC310</strain>
    </source>
</reference>
<dbReference type="Proteomes" id="UP000295258">
    <property type="component" value="Unassembled WGS sequence"/>
</dbReference>
<dbReference type="CDD" id="cd06170">
    <property type="entry name" value="LuxR_C_like"/>
    <property type="match status" value="1"/>
</dbReference>
<proteinExistence type="predicted"/>
<evidence type="ECO:0000256" key="2">
    <source>
        <dbReference type="ARBA" id="ARBA00023015"/>
    </source>
</evidence>
<keyword evidence="3" id="KW-0238">DNA-binding</keyword>
<dbReference type="InterPro" id="IPR016032">
    <property type="entry name" value="Sig_transdc_resp-reg_C-effctor"/>
</dbReference>
<evidence type="ECO:0000256" key="5">
    <source>
        <dbReference type="PROSITE-ProRule" id="PRU00169"/>
    </source>
</evidence>
<dbReference type="SUPFAM" id="SSF52172">
    <property type="entry name" value="CheY-like"/>
    <property type="match status" value="1"/>
</dbReference>
<comment type="caution">
    <text evidence="8">The sequence shown here is derived from an EMBL/GenBank/DDBJ whole genome shotgun (WGS) entry which is preliminary data.</text>
</comment>
<dbReference type="Pfam" id="PF00072">
    <property type="entry name" value="Response_reg"/>
    <property type="match status" value="1"/>
</dbReference>
<dbReference type="PROSITE" id="PS50110">
    <property type="entry name" value="RESPONSE_REGULATORY"/>
    <property type="match status" value="1"/>
</dbReference>
<dbReference type="InterPro" id="IPR058245">
    <property type="entry name" value="NreC/VraR/RcsB-like_REC"/>
</dbReference>
<comment type="caution">
    <text evidence="5">Lacks conserved residue(s) required for the propagation of feature annotation.</text>
</comment>
<dbReference type="Pfam" id="PF00196">
    <property type="entry name" value="GerE"/>
    <property type="match status" value="1"/>
</dbReference>
<dbReference type="EMBL" id="SMKO01000214">
    <property type="protein sequence ID" value="TDC90803.1"/>
    <property type="molecule type" value="Genomic_DNA"/>
</dbReference>
<protein>
    <submittedName>
        <fullName evidence="8">Response regulator transcription factor</fullName>
    </submittedName>
</protein>
<dbReference type="SMART" id="SM00448">
    <property type="entry name" value="REC"/>
    <property type="match status" value="1"/>
</dbReference>
<dbReference type="RefSeq" id="WP_132605350.1">
    <property type="nucleotide sequence ID" value="NZ_SMKO01000214.1"/>
</dbReference>
<dbReference type="InterPro" id="IPR000792">
    <property type="entry name" value="Tscrpt_reg_LuxR_C"/>
</dbReference>
<dbReference type="GO" id="GO:0000160">
    <property type="term" value="P:phosphorelay signal transduction system"/>
    <property type="evidence" value="ECO:0007669"/>
    <property type="project" value="InterPro"/>
</dbReference>